<accession>A0ABY6G537</accession>
<reference evidence="1" key="1">
    <citation type="submission" date="2022-10" db="EMBL/GenBank/DDBJ databases">
        <title>Whole-Genome Sequencing of Brachybacterium huguangmaarense BRM-3, Isolated from Betula schmidtii.</title>
        <authorList>
            <person name="Haam D."/>
        </authorList>
    </citation>
    <scope>NUCLEOTIDE SEQUENCE</scope>
    <source>
        <strain evidence="1">BRM-3</strain>
    </source>
</reference>
<evidence type="ECO:0000313" key="1">
    <source>
        <dbReference type="EMBL" id="UYG17749.1"/>
    </source>
</evidence>
<evidence type="ECO:0000313" key="2">
    <source>
        <dbReference type="Proteomes" id="UP001164305"/>
    </source>
</evidence>
<dbReference type="RefSeq" id="WP_263594957.1">
    <property type="nucleotide sequence ID" value="NZ_CP107020.1"/>
</dbReference>
<dbReference type="Proteomes" id="UP001164305">
    <property type="component" value="Chromosome"/>
</dbReference>
<evidence type="ECO:0008006" key="3">
    <source>
        <dbReference type="Google" id="ProtNLM"/>
    </source>
</evidence>
<dbReference type="EMBL" id="CP107020">
    <property type="protein sequence ID" value="UYG17749.1"/>
    <property type="molecule type" value="Genomic_DNA"/>
</dbReference>
<protein>
    <recommendedName>
        <fullName evidence="3">DUF892 family protein</fullName>
    </recommendedName>
</protein>
<proteinExistence type="predicted"/>
<gene>
    <name evidence="1" type="ORF">BRM3_04830</name>
</gene>
<name>A0ABY6G537_9MICO</name>
<keyword evidence="2" id="KW-1185">Reference proteome</keyword>
<sequence>MTAIDHDTYSSYLTEHYLGASSGAQAFRAAASAWEGRPGGELLQELADEVTADRDTLRDLIRGLGYSVGPLKQTAAAGAQVAGRLNPMNVLRAHQVAAARIEIETLTGLVRAKRCLWETLLRLTAVDLRLDPQQLERLAESARSQEERLDRMIQDGALATFTTE</sequence>
<organism evidence="1 2">
    <name type="scientific">Brachybacterium huguangmaarense</name>
    <dbReference type="NCBI Taxonomy" id="1652028"/>
    <lineage>
        <taxon>Bacteria</taxon>
        <taxon>Bacillati</taxon>
        <taxon>Actinomycetota</taxon>
        <taxon>Actinomycetes</taxon>
        <taxon>Micrococcales</taxon>
        <taxon>Dermabacteraceae</taxon>
        <taxon>Brachybacterium</taxon>
    </lineage>
</organism>